<dbReference type="PANTHER" id="PTHR31897">
    <property type="entry name" value="PROTEIN CBG17011-RELATED"/>
    <property type="match status" value="1"/>
</dbReference>
<dbReference type="WBParaSite" id="Csp11.Scaffold630.g21694.t1">
    <property type="protein sequence ID" value="Csp11.Scaffold630.g21694.t1"/>
    <property type="gene ID" value="Csp11.Scaffold630.g21694"/>
</dbReference>
<sequence length="262" mass="30719">MTDLCQKTSACYGTVKCKESIDQKIKVDSTCDENQYLFGDVPECIKWFFKEFLNYDLVFQLNLTTREDAFISGESCVRKVLNESQFFECDRDAVNFINSNYNQVVNYLTSKPVSKPCQGVYPLYQKLQCEVMRDVWEAMDEKLDVETSNRTEVDRFLEQGKRVAECMSHSCLYNAKDIREVEFRCRMVKLDHSEILECFKKIRDSKEDLSEKFKCLKEDSELKKRRECRLKVYAEMCGEAARDSFEENEQFLLSLAGNRTAD</sequence>
<evidence type="ECO:0000259" key="1">
    <source>
        <dbReference type="Pfam" id="PF01579"/>
    </source>
</evidence>
<dbReference type="Pfam" id="PF01579">
    <property type="entry name" value="DUF19"/>
    <property type="match status" value="1"/>
</dbReference>
<evidence type="ECO:0000313" key="2">
    <source>
        <dbReference type="Proteomes" id="UP000095282"/>
    </source>
</evidence>
<evidence type="ECO:0000313" key="3">
    <source>
        <dbReference type="WBParaSite" id="Csp11.Scaffold630.g21694.t1"/>
    </source>
</evidence>
<organism evidence="2 3">
    <name type="scientific">Caenorhabditis tropicalis</name>
    <dbReference type="NCBI Taxonomy" id="1561998"/>
    <lineage>
        <taxon>Eukaryota</taxon>
        <taxon>Metazoa</taxon>
        <taxon>Ecdysozoa</taxon>
        <taxon>Nematoda</taxon>
        <taxon>Chromadorea</taxon>
        <taxon>Rhabditida</taxon>
        <taxon>Rhabditina</taxon>
        <taxon>Rhabditomorpha</taxon>
        <taxon>Rhabditoidea</taxon>
        <taxon>Rhabditidae</taxon>
        <taxon>Peloderinae</taxon>
        <taxon>Caenorhabditis</taxon>
    </lineage>
</organism>
<feature type="domain" description="T20D4.11-like" evidence="1">
    <location>
        <begin position="1"/>
        <end position="109"/>
    </location>
</feature>
<dbReference type="Proteomes" id="UP000095282">
    <property type="component" value="Unplaced"/>
</dbReference>
<dbReference type="PANTHER" id="PTHR31897:SF8">
    <property type="entry name" value="DUF19 DOMAIN-CONTAINING PROTEIN"/>
    <property type="match status" value="1"/>
</dbReference>
<accession>A0A1I7V2B9</accession>
<dbReference type="eggNOG" id="ENOG502THXR">
    <property type="taxonomic scope" value="Eukaryota"/>
</dbReference>
<protein>
    <submittedName>
        <fullName evidence="3">DUF19 domain-containing protein</fullName>
    </submittedName>
</protein>
<name>A0A1I7V2B9_9PELO</name>
<dbReference type="AlphaFoldDB" id="A0A1I7V2B9"/>
<reference evidence="3" key="1">
    <citation type="submission" date="2016-11" db="UniProtKB">
        <authorList>
            <consortium name="WormBaseParasite"/>
        </authorList>
    </citation>
    <scope>IDENTIFICATION</scope>
</reference>
<keyword evidence="2" id="KW-1185">Reference proteome</keyword>
<dbReference type="InterPro" id="IPR002542">
    <property type="entry name" value="T20D4.11-like_dom"/>
</dbReference>
<proteinExistence type="predicted"/>